<sequence>MRKLVFSISIMICIVIFSSCQSRAISRWTGNALQLELPDDFDRPISFASGRKGEKDLFYWSKDGQMIVKTYTDWGLLESHIVFVNK</sequence>
<dbReference type="AlphaFoldDB" id="A0A381Y453"/>
<protein>
    <submittedName>
        <fullName evidence="1">Uncharacterized protein</fullName>
    </submittedName>
</protein>
<gene>
    <name evidence="1" type="ORF">METZ01_LOCUS124760</name>
</gene>
<name>A0A381Y453_9ZZZZ</name>
<proteinExistence type="predicted"/>
<accession>A0A381Y453</accession>
<evidence type="ECO:0000313" key="1">
    <source>
        <dbReference type="EMBL" id="SVA71906.1"/>
    </source>
</evidence>
<reference evidence="1" key="1">
    <citation type="submission" date="2018-05" db="EMBL/GenBank/DDBJ databases">
        <authorList>
            <person name="Lanie J.A."/>
            <person name="Ng W.-L."/>
            <person name="Kazmierczak K.M."/>
            <person name="Andrzejewski T.M."/>
            <person name="Davidsen T.M."/>
            <person name="Wayne K.J."/>
            <person name="Tettelin H."/>
            <person name="Glass J.I."/>
            <person name="Rusch D."/>
            <person name="Podicherti R."/>
            <person name="Tsui H.-C.T."/>
            <person name="Winkler M.E."/>
        </authorList>
    </citation>
    <scope>NUCLEOTIDE SEQUENCE</scope>
</reference>
<dbReference type="PROSITE" id="PS51257">
    <property type="entry name" value="PROKAR_LIPOPROTEIN"/>
    <property type="match status" value="1"/>
</dbReference>
<organism evidence="1">
    <name type="scientific">marine metagenome</name>
    <dbReference type="NCBI Taxonomy" id="408172"/>
    <lineage>
        <taxon>unclassified sequences</taxon>
        <taxon>metagenomes</taxon>
        <taxon>ecological metagenomes</taxon>
    </lineage>
</organism>
<dbReference type="EMBL" id="UINC01017369">
    <property type="protein sequence ID" value="SVA71906.1"/>
    <property type="molecule type" value="Genomic_DNA"/>
</dbReference>